<dbReference type="Proteomes" id="UP000829756">
    <property type="component" value="Chromosome"/>
</dbReference>
<evidence type="ECO:0000313" key="2">
    <source>
        <dbReference type="EMBL" id="TCP07927.1"/>
    </source>
</evidence>
<dbReference type="AlphaFoldDB" id="A0AAE9GVL7"/>
<dbReference type="PANTHER" id="PTHR11803">
    <property type="entry name" value="2-IMINOBUTANOATE/2-IMINOPROPANOATE DEAMINASE RIDA"/>
    <property type="match status" value="1"/>
</dbReference>
<dbReference type="PANTHER" id="PTHR11803:SF59">
    <property type="entry name" value="ENDORIBONUCLEASE"/>
    <property type="match status" value="1"/>
</dbReference>
<feature type="signal peptide" evidence="1">
    <location>
        <begin position="1"/>
        <end position="22"/>
    </location>
</feature>
<organism evidence="3 5">
    <name type="scientific">Uruburuella suis</name>
    <dbReference type="NCBI Taxonomy" id="252130"/>
    <lineage>
        <taxon>Bacteria</taxon>
        <taxon>Pseudomonadati</taxon>
        <taxon>Pseudomonadota</taxon>
        <taxon>Betaproteobacteria</taxon>
        <taxon>Neisseriales</taxon>
        <taxon>Neisseriaceae</taxon>
        <taxon>Uruburuella</taxon>
    </lineage>
</organism>
<sequence>MNNLSKLLLAGVCLAISNAAWADEITRHPLPNFPTSLAVEVPAGASTIYLNGVVPGIIDNKADPRSEAAYGNTAQQTANVLAEIEKRLKSLGLGMSDVVKMQVFLKAPQGQNDMDFRGFSQSYLRFFDAKAGVKLPARSLLQTQGFANPGWLVEIDVIAARPAQNR</sequence>
<reference evidence="3" key="3">
    <citation type="journal article" date="2022" name="Res Sq">
        <title>Evolution of multicellular longitudinally dividing oral cavity symbionts (Neisseriaceae).</title>
        <authorList>
            <person name="Nyongesa S."/>
            <person name="Weber P."/>
            <person name="Bernet E."/>
            <person name="Pullido F."/>
            <person name="Nieckarz M."/>
            <person name="Delaby M."/>
            <person name="Nieves C."/>
            <person name="Viehboeck T."/>
            <person name="Krause N."/>
            <person name="Rivera-Millot A."/>
            <person name="Nakamura A."/>
            <person name="Vischer N."/>
            <person name="VanNieuwenhze M."/>
            <person name="Brun Y."/>
            <person name="Cava F."/>
            <person name="Bulgheresi S."/>
            <person name="Veyrier F."/>
        </authorList>
    </citation>
    <scope>NUCLEOTIDE SEQUENCE</scope>
    <source>
        <strain evidence="3">1258/02</strain>
    </source>
</reference>
<dbReference type="RefSeq" id="WP_132953035.1">
    <property type="nucleotide sequence ID" value="NZ_CP091507.1"/>
</dbReference>
<dbReference type="InterPro" id="IPR006175">
    <property type="entry name" value="YjgF/YER057c/UK114"/>
</dbReference>
<dbReference type="EMBL" id="CP091507">
    <property type="protein sequence ID" value="UOO78493.1"/>
    <property type="molecule type" value="Genomic_DNA"/>
</dbReference>
<evidence type="ECO:0000256" key="1">
    <source>
        <dbReference type="SAM" id="SignalP"/>
    </source>
</evidence>
<dbReference type="GO" id="GO:0005829">
    <property type="term" value="C:cytosol"/>
    <property type="evidence" value="ECO:0007669"/>
    <property type="project" value="TreeGrafter"/>
</dbReference>
<reference evidence="3" key="2">
    <citation type="submission" date="2021-12" db="EMBL/GenBank/DDBJ databases">
        <authorList>
            <person name="Veyrier F.J."/>
        </authorList>
    </citation>
    <scope>NUCLEOTIDE SEQUENCE</scope>
    <source>
        <strain evidence="3">1258/02</strain>
    </source>
</reference>
<evidence type="ECO:0000313" key="3">
    <source>
        <dbReference type="EMBL" id="UOO78493.1"/>
    </source>
</evidence>
<keyword evidence="4" id="KW-1185">Reference proteome</keyword>
<evidence type="ECO:0000313" key="4">
    <source>
        <dbReference type="Proteomes" id="UP000294721"/>
    </source>
</evidence>
<evidence type="ECO:0000313" key="5">
    <source>
        <dbReference type="Proteomes" id="UP000829756"/>
    </source>
</evidence>
<protein>
    <submittedName>
        <fullName evidence="2">Enamine deaminase RidA (YjgF/YER057c/UK114 family)</fullName>
    </submittedName>
</protein>
<keyword evidence="1" id="KW-0732">Signal</keyword>
<name>A0AAE9GVL7_9NEIS</name>
<gene>
    <name evidence="2" type="ORF">EV680_10549</name>
    <name evidence="3" type="ORF">LVJ78_07140</name>
</gene>
<dbReference type="Pfam" id="PF01042">
    <property type="entry name" value="Ribonuc_L-PSP"/>
    <property type="match status" value="1"/>
</dbReference>
<dbReference type="Gene3D" id="3.30.1330.40">
    <property type="entry name" value="RutC-like"/>
    <property type="match status" value="1"/>
</dbReference>
<dbReference type="GO" id="GO:0019239">
    <property type="term" value="F:deaminase activity"/>
    <property type="evidence" value="ECO:0007669"/>
    <property type="project" value="TreeGrafter"/>
</dbReference>
<proteinExistence type="predicted"/>
<dbReference type="SUPFAM" id="SSF55298">
    <property type="entry name" value="YjgF-like"/>
    <property type="match status" value="1"/>
</dbReference>
<dbReference type="EMBL" id="SLXE01000005">
    <property type="protein sequence ID" value="TCP07927.1"/>
    <property type="molecule type" value="Genomic_DNA"/>
</dbReference>
<reference evidence="2 4" key="1">
    <citation type="submission" date="2019-03" db="EMBL/GenBank/DDBJ databases">
        <title>Genomic Encyclopedia of Type Strains, Phase IV (KMG-IV): sequencing the most valuable type-strain genomes for metagenomic binning, comparative biology and taxonomic classification.</title>
        <authorList>
            <person name="Goeker M."/>
        </authorList>
    </citation>
    <scope>NUCLEOTIDE SEQUENCE [LARGE SCALE GENOMIC DNA]</scope>
    <source>
        <strain evidence="2 4">DSM 17474</strain>
    </source>
</reference>
<dbReference type="InterPro" id="IPR035959">
    <property type="entry name" value="RutC-like_sf"/>
</dbReference>
<feature type="chain" id="PRO_5042258887" evidence="1">
    <location>
        <begin position="23"/>
        <end position="166"/>
    </location>
</feature>
<dbReference type="KEGG" id="usu:LVJ78_07140"/>
<accession>A0AAE9GVL7</accession>
<dbReference type="Proteomes" id="UP000294721">
    <property type="component" value="Unassembled WGS sequence"/>
</dbReference>